<proteinExistence type="predicted"/>
<protein>
    <submittedName>
        <fullName evidence="1">Uncharacterized protein</fullName>
    </submittedName>
</protein>
<keyword evidence="2" id="KW-1185">Reference proteome</keyword>
<evidence type="ECO:0000313" key="2">
    <source>
        <dbReference type="Proteomes" id="UP001295794"/>
    </source>
</evidence>
<organism evidence="1 2">
    <name type="scientific">Mycena citricolor</name>
    <dbReference type="NCBI Taxonomy" id="2018698"/>
    <lineage>
        <taxon>Eukaryota</taxon>
        <taxon>Fungi</taxon>
        <taxon>Dikarya</taxon>
        <taxon>Basidiomycota</taxon>
        <taxon>Agaricomycotina</taxon>
        <taxon>Agaricomycetes</taxon>
        <taxon>Agaricomycetidae</taxon>
        <taxon>Agaricales</taxon>
        <taxon>Marasmiineae</taxon>
        <taxon>Mycenaceae</taxon>
        <taxon>Mycena</taxon>
    </lineage>
</organism>
<comment type="caution">
    <text evidence="1">The sequence shown here is derived from an EMBL/GenBank/DDBJ whole genome shotgun (WGS) entry which is preliminary data.</text>
</comment>
<name>A0AAD2HB82_9AGAR</name>
<gene>
    <name evidence="1" type="ORF">MYCIT1_LOCUS16762</name>
</gene>
<dbReference type="EMBL" id="CAVNYO010000174">
    <property type="protein sequence ID" value="CAK5271593.1"/>
    <property type="molecule type" value="Genomic_DNA"/>
</dbReference>
<reference evidence="1" key="1">
    <citation type="submission" date="2023-11" db="EMBL/GenBank/DDBJ databases">
        <authorList>
            <person name="De Vega J J."/>
            <person name="De Vega J J."/>
        </authorList>
    </citation>
    <scope>NUCLEOTIDE SEQUENCE</scope>
</reference>
<accession>A0AAD2HB82</accession>
<evidence type="ECO:0000313" key="1">
    <source>
        <dbReference type="EMBL" id="CAK5271593.1"/>
    </source>
</evidence>
<sequence>MSQTIVDQEQNVSLLALHPIIELSHPFGPQLCCHPGLSIVAVIKWWVHVCWIDSLEYARLLRFPNEHEIKLLCSNQVACHKSRNAKLVPFGSAHVCGAQCAIWGQRWEETGLIRIPDVLRGVTGELASPCLCLSDRP</sequence>
<dbReference type="AlphaFoldDB" id="A0AAD2HB82"/>
<dbReference type="Proteomes" id="UP001295794">
    <property type="component" value="Unassembled WGS sequence"/>
</dbReference>